<name>A0A250XER5_9CHLO</name>
<organism evidence="4 5">
    <name type="scientific">Chlamydomonas eustigma</name>
    <dbReference type="NCBI Taxonomy" id="1157962"/>
    <lineage>
        <taxon>Eukaryota</taxon>
        <taxon>Viridiplantae</taxon>
        <taxon>Chlorophyta</taxon>
        <taxon>core chlorophytes</taxon>
        <taxon>Chlorophyceae</taxon>
        <taxon>CS clade</taxon>
        <taxon>Chlamydomonadales</taxon>
        <taxon>Chlamydomonadaceae</taxon>
        <taxon>Chlamydomonas</taxon>
    </lineage>
</organism>
<sequence length="816" mass="89996">MEEMDEEIRRLDEEEEEECIFTMSYADRMVLSVLQRRYKPPTPADWRYRTDFEAKIARQKSGGPDQPHKETLFDKLYAAYLAELEFSKDQQQDVDDEDEDDDWEMQEEDEGVEEVSELRSKQYKAADDGGTMNSEFHNTEVTSNPTDKVIITQTMRPKSAMKPSGKQRSLNPSVSIKSTGRVSTMSDRSGSLKSQVSPKRGASLSASRSKEASLVSMRSSRSMRANFSAAAPLSPVQGLQGISTIDTADDLPANSNQSPPALTASTQTNNEAHQTTSNAQPTSMKRGVSVRQVQEISRKDLFGKYLAGNRKAAEGRSFQQSAVSMQFLNDFVYRLHQASVNSASLTNEQVLIAHILPQSAQRGLSYVDSGLVLPEDVSTPTYVVLQRWGGRFIEMVDALRHFSAGVPPDKIFFWIDMFAVNYHAKPGGLGNRPATTIRNLAKSGPNTATTVGGSQRNMVLITEDRHWLTPTRMDSILETSTSGLIVIMDEKAPIAWPLNQPWPLYLIYRTLADKGWPAVQLLARSRGCTLSSVHRNTKINLMEAMVDAQASGAAAVAAVAAALSVDPAADVLPPRTAAPPVLLRHIKENVDGGVPGLEEMLQLAIWLDPQGDFRSEVRQLLRSCNSSVMADGLIEIEPETEPLKPGLDPPRWMNLEKYNQWLKLSQYELSYKCFGICGPAGSGKSVISAALIASSEDHSHLSAWYICQSSQQRRSSPLGLLCTLAYQLALKYPPLMSFLTESLAAYAPLHHLADKISLALRLLLRAPLLELAEQGLVPEEGIVILLDGLEEVGSRGDGADSQHMIMLREELHKLPA</sequence>
<reference evidence="4 5" key="1">
    <citation type="submission" date="2017-08" db="EMBL/GenBank/DDBJ databases">
        <title>Acidophilic green algal genome provides insights into adaptation to an acidic environment.</title>
        <authorList>
            <person name="Hirooka S."/>
            <person name="Hirose Y."/>
            <person name="Kanesaki Y."/>
            <person name="Higuchi S."/>
            <person name="Fujiwara T."/>
            <person name="Onuma R."/>
            <person name="Era A."/>
            <person name="Ohbayashi R."/>
            <person name="Uzuka A."/>
            <person name="Nozaki H."/>
            <person name="Yoshikawa H."/>
            <person name="Miyagishima S.Y."/>
        </authorList>
    </citation>
    <scope>NUCLEOTIDE SEQUENCE [LARGE SCALE GENOMIC DNA]</scope>
    <source>
        <strain evidence="4 5">NIES-2499</strain>
    </source>
</reference>
<feature type="domain" description="Nephrocystin 3-like N-terminal" evidence="3">
    <location>
        <begin position="655"/>
        <end position="795"/>
    </location>
</feature>
<dbReference type="AlphaFoldDB" id="A0A250XER5"/>
<gene>
    <name evidence="4" type="ORF">CEUSTIGMA_g8996.t1</name>
</gene>
<feature type="compositionally biased region" description="Polar residues" evidence="2">
    <location>
        <begin position="131"/>
        <end position="141"/>
    </location>
</feature>
<dbReference type="EMBL" id="BEGY01000067">
    <property type="protein sequence ID" value="GAX81568.1"/>
    <property type="molecule type" value="Genomic_DNA"/>
</dbReference>
<dbReference type="InterPro" id="IPR056884">
    <property type="entry name" value="NPHP3-like_N"/>
</dbReference>
<evidence type="ECO:0000313" key="4">
    <source>
        <dbReference type="EMBL" id="GAX81568.1"/>
    </source>
</evidence>
<evidence type="ECO:0000313" key="5">
    <source>
        <dbReference type="Proteomes" id="UP000232323"/>
    </source>
</evidence>
<evidence type="ECO:0000259" key="3">
    <source>
        <dbReference type="Pfam" id="PF24883"/>
    </source>
</evidence>
<proteinExistence type="predicted"/>
<feature type="compositionally biased region" description="Polar residues" evidence="2">
    <location>
        <begin position="166"/>
        <end position="197"/>
    </location>
</feature>
<keyword evidence="1" id="KW-0677">Repeat</keyword>
<dbReference type="Proteomes" id="UP000232323">
    <property type="component" value="Unassembled WGS sequence"/>
</dbReference>
<dbReference type="Pfam" id="PF24883">
    <property type="entry name" value="NPHP3_N"/>
    <property type="match status" value="1"/>
</dbReference>
<evidence type="ECO:0000256" key="1">
    <source>
        <dbReference type="ARBA" id="ARBA00022737"/>
    </source>
</evidence>
<comment type="caution">
    <text evidence="4">The sequence shown here is derived from an EMBL/GenBank/DDBJ whole genome shotgun (WGS) entry which is preliminary data.</text>
</comment>
<feature type="region of interest" description="Disordered" evidence="2">
    <location>
        <begin position="122"/>
        <end position="141"/>
    </location>
</feature>
<feature type="compositionally biased region" description="Polar residues" evidence="2">
    <location>
        <begin position="253"/>
        <end position="283"/>
    </location>
</feature>
<keyword evidence="5" id="KW-1185">Reference proteome</keyword>
<dbReference type="OrthoDB" id="1658288at2759"/>
<feature type="region of interest" description="Disordered" evidence="2">
    <location>
        <begin position="246"/>
        <end position="290"/>
    </location>
</feature>
<feature type="region of interest" description="Disordered" evidence="2">
    <location>
        <begin position="155"/>
        <end position="217"/>
    </location>
</feature>
<evidence type="ECO:0000256" key="2">
    <source>
        <dbReference type="SAM" id="MobiDB-lite"/>
    </source>
</evidence>
<protein>
    <recommendedName>
        <fullName evidence="3">Nephrocystin 3-like N-terminal domain-containing protein</fullName>
    </recommendedName>
</protein>
<feature type="compositionally biased region" description="Acidic residues" evidence="2">
    <location>
        <begin position="92"/>
        <end position="115"/>
    </location>
</feature>
<feature type="region of interest" description="Disordered" evidence="2">
    <location>
        <begin position="87"/>
        <end position="117"/>
    </location>
</feature>
<accession>A0A250XER5</accession>